<organism evidence="2 3">
    <name type="scientific">Rhizophagus irregularis</name>
    <dbReference type="NCBI Taxonomy" id="588596"/>
    <lineage>
        <taxon>Eukaryota</taxon>
        <taxon>Fungi</taxon>
        <taxon>Fungi incertae sedis</taxon>
        <taxon>Mucoromycota</taxon>
        <taxon>Glomeromycotina</taxon>
        <taxon>Glomeromycetes</taxon>
        <taxon>Glomerales</taxon>
        <taxon>Glomeraceae</taxon>
        <taxon>Rhizophagus</taxon>
    </lineage>
</organism>
<evidence type="ECO:0000313" key="3">
    <source>
        <dbReference type="Proteomes" id="UP000232688"/>
    </source>
</evidence>
<dbReference type="InterPro" id="IPR036537">
    <property type="entry name" value="Adaptor_Cbl_N_dom_sf"/>
</dbReference>
<feature type="non-terminal residue" evidence="2">
    <location>
        <position position="804"/>
    </location>
</feature>
<dbReference type="InterPro" id="IPR011009">
    <property type="entry name" value="Kinase-like_dom_sf"/>
</dbReference>
<keyword evidence="2" id="KW-0808">Transferase</keyword>
<protein>
    <submittedName>
        <fullName evidence="2">Kinase-like protein</fullName>
    </submittedName>
</protein>
<dbReference type="GO" id="GO:0004674">
    <property type="term" value="F:protein serine/threonine kinase activity"/>
    <property type="evidence" value="ECO:0007669"/>
    <property type="project" value="TreeGrafter"/>
</dbReference>
<dbReference type="Proteomes" id="UP000232688">
    <property type="component" value="Unassembled WGS sequence"/>
</dbReference>
<reference evidence="2 3" key="2">
    <citation type="submission" date="2017-10" db="EMBL/GenBank/DDBJ databases">
        <title>Genome analyses suggest a sexual origin of heterokaryosis in a supposedly ancient asexual fungus.</title>
        <authorList>
            <person name="Corradi N."/>
            <person name="Sedzielewska K."/>
            <person name="Noel J."/>
            <person name="Charron P."/>
            <person name="Farinelli L."/>
            <person name="Marton T."/>
            <person name="Kruger M."/>
            <person name="Pelin A."/>
            <person name="Brachmann A."/>
            <person name="Corradi N."/>
        </authorList>
    </citation>
    <scope>NUCLEOTIDE SEQUENCE [LARGE SCALE GENOMIC DNA]</scope>
    <source>
        <strain evidence="2 3">A1</strain>
    </source>
</reference>
<dbReference type="VEuPathDB" id="FungiDB:RhiirA1_538733"/>
<sequence>MQQNVDSHENILRFYGITKFETNSTYQAIKYSLVLEYADGGTLRAYLKKHFNELNWDDKYQLASQLANAVEFIHECDIIHRDLHSHNILIRKKIIKLADFVVLTLKSIISPENNDIIMDNNNEEIDNCEMDKLASESYESFDDCALNDISSLIDVSIGSISSQSIIPNKVRIDDKAYSAKFSLETIINLGESVEPYLPLIIAATSLIKQTVEAFEYAQYNKRSCAVLVERVQAAEVALNHCKQGNEKNFCKKAYYSSFERFVAILEEIKGFIQDVAHLSGYRKFISNDIIKVRFQQLITDFDSIVSDLQLIMFIANEEKRKKDIDTLQKDINEMTRFLEKINGGVTTSDKKINNIFEYIITLKGKSSEKGFNPIINRIDSNELKEPIGGSQPVVSSRNKHEIHKKLYRGQDVACKLIAEEQNKSDKSDKSPETVPPISSRVHAELAILSNLEKCDYIINFHGLCEKDGSVLGVFGWAENGNLRELYEKFDIEWPRKLTIAINICRGIIFLHGCQILHHDIRCENILITENLEPKISNFEYTYALQANTSDIRQITQIIRWLAPEKMNSKKGEEGNVPYTIQCEIFSFGMLLWELAFQKVPYIDMEISEIQKIVLSGKREHLNFPLKRFQQLITDFDSVVADLRLAMVIANEDERRSDIAMLQEDIDEMTKFLEKIEGGVTTIDKKISNVLEHISTLISKSFEKGFNPIINKIDPNELKEPVGGSQPVVSSRNKHKIHKKLYRGQNAACKLIAEEQNKSADKSSETVSPILNRVYAESAILSNLGKCDYIINFHGLCEKDGSVLG</sequence>
<dbReference type="InterPro" id="IPR054000">
    <property type="entry name" value="MLKL_N"/>
</dbReference>
<dbReference type="PANTHER" id="PTHR44329">
    <property type="entry name" value="SERINE/THREONINE-PROTEIN KINASE TNNI3K-RELATED"/>
    <property type="match status" value="1"/>
</dbReference>
<proteinExistence type="predicted"/>
<dbReference type="InterPro" id="IPR008266">
    <property type="entry name" value="Tyr_kinase_AS"/>
</dbReference>
<dbReference type="Gene3D" id="1.20.930.20">
    <property type="entry name" value="Adaptor protein Cbl, N-terminal domain"/>
    <property type="match status" value="1"/>
</dbReference>
<dbReference type="Pfam" id="PF07714">
    <property type="entry name" value="PK_Tyr_Ser-Thr"/>
    <property type="match status" value="2"/>
</dbReference>
<gene>
    <name evidence="2" type="ORF">RhiirA1_538733</name>
</gene>
<dbReference type="AlphaFoldDB" id="A0A2N0RFL1"/>
<accession>A0A2N0RFL1</accession>
<name>A0A2N0RFL1_9GLOM</name>
<dbReference type="VEuPathDB" id="FungiDB:FUN_020017"/>
<feature type="domain" description="Protein kinase" evidence="1">
    <location>
        <begin position="381"/>
        <end position="672"/>
    </location>
</feature>
<dbReference type="PROSITE" id="PS00109">
    <property type="entry name" value="PROTEIN_KINASE_TYR"/>
    <property type="match status" value="1"/>
</dbReference>
<dbReference type="SUPFAM" id="SSF56112">
    <property type="entry name" value="Protein kinase-like (PK-like)"/>
    <property type="match status" value="2"/>
</dbReference>
<dbReference type="EMBL" id="LLXH01000899">
    <property type="protein sequence ID" value="PKC62104.1"/>
    <property type="molecule type" value="Genomic_DNA"/>
</dbReference>
<dbReference type="PROSITE" id="PS50011">
    <property type="entry name" value="PROTEIN_KINASE_DOM"/>
    <property type="match status" value="2"/>
</dbReference>
<dbReference type="GO" id="GO:0005524">
    <property type="term" value="F:ATP binding"/>
    <property type="evidence" value="ECO:0007669"/>
    <property type="project" value="InterPro"/>
</dbReference>
<dbReference type="InterPro" id="IPR059179">
    <property type="entry name" value="MLKL-like_MCAfunc"/>
</dbReference>
<evidence type="ECO:0000259" key="1">
    <source>
        <dbReference type="PROSITE" id="PS50011"/>
    </source>
</evidence>
<reference evidence="2 3" key="1">
    <citation type="submission" date="2017-10" db="EMBL/GenBank/DDBJ databases">
        <title>Extensive intraspecific genome diversity in a model arbuscular mycorrhizal fungus.</title>
        <authorList>
            <person name="Chen E.C.H."/>
            <person name="Morin E."/>
            <person name="Baudet D."/>
            <person name="Noel J."/>
            <person name="Ndikumana S."/>
            <person name="Charron P."/>
            <person name="St-Onge C."/>
            <person name="Giorgi J."/>
            <person name="Grigoriev I.V."/>
            <person name="Roux C."/>
            <person name="Martin F.M."/>
            <person name="Corradi N."/>
        </authorList>
    </citation>
    <scope>NUCLEOTIDE SEQUENCE [LARGE SCALE GENOMIC DNA]</scope>
    <source>
        <strain evidence="2 3">A1</strain>
    </source>
</reference>
<dbReference type="InterPro" id="IPR051681">
    <property type="entry name" value="Ser/Thr_Kinases-Pseudokinases"/>
</dbReference>
<dbReference type="GO" id="GO:0007166">
    <property type="term" value="P:cell surface receptor signaling pathway"/>
    <property type="evidence" value="ECO:0007669"/>
    <property type="project" value="InterPro"/>
</dbReference>
<keyword evidence="2" id="KW-0418">Kinase</keyword>
<dbReference type="Pfam" id="PF22215">
    <property type="entry name" value="MLKL_N"/>
    <property type="match status" value="1"/>
</dbReference>
<evidence type="ECO:0000313" key="2">
    <source>
        <dbReference type="EMBL" id="PKC62104.1"/>
    </source>
</evidence>
<dbReference type="VEuPathDB" id="FungiDB:RhiirFUN_018928"/>
<dbReference type="CDD" id="cd21037">
    <property type="entry name" value="MLKL_NTD"/>
    <property type="match status" value="1"/>
</dbReference>
<feature type="domain" description="Protein kinase" evidence="1">
    <location>
        <begin position="1"/>
        <end position="298"/>
    </location>
</feature>
<dbReference type="Gene3D" id="1.10.510.10">
    <property type="entry name" value="Transferase(Phosphotransferase) domain 1"/>
    <property type="match status" value="2"/>
</dbReference>
<dbReference type="CDD" id="cd00180">
    <property type="entry name" value="PKc"/>
    <property type="match status" value="1"/>
</dbReference>
<comment type="caution">
    <text evidence="2">The sequence shown here is derived from an EMBL/GenBank/DDBJ whole genome shotgun (WGS) entry which is preliminary data.</text>
</comment>
<dbReference type="InterPro" id="IPR000719">
    <property type="entry name" value="Prot_kinase_dom"/>
</dbReference>
<dbReference type="InterPro" id="IPR001245">
    <property type="entry name" value="Ser-Thr/Tyr_kinase_cat_dom"/>
</dbReference>